<gene>
    <name evidence="15" type="ORF">EUU25_12210</name>
</gene>
<keyword evidence="16" id="KW-1185">Reference proteome</keyword>
<dbReference type="GO" id="GO:0016829">
    <property type="term" value="F:lyase activity"/>
    <property type="evidence" value="ECO:0007669"/>
    <property type="project" value="UniProtKB-KW"/>
</dbReference>
<dbReference type="InterPro" id="IPR011060">
    <property type="entry name" value="RibuloseP-bd_barrel"/>
</dbReference>
<keyword evidence="6 14" id="KW-0028">Amino-acid biosynthesis</keyword>
<evidence type="ECO:0000256" key="12">
    <source>
        <dbReference type="ARBA" id="ARBA00032401"/>
    </source>
</evidence>
<keyword evidence="8" id="KW-0456">Lyase</keyword>
<dbReference type="CDD" id="cd04731">
    <property type="entry name" value="HisF"/>
    <property type="match status" value="1"/>
</dbReference>
<comment type="pathway">
    <text evidence="1">Amino-acid biosynthesis; L-histidine biosynthesis; L-histidine from 5-phospho-alpha-D-ribose 1-diphosphate: step 5/9.</text>
</comment>
<protein>
    <recommendedName>
        <fullName evidence="5">Imidazole glycerol phosphate synthase subunit HisF</fullName>
        <ecNumber evidence="4">4.3.2.10</ecNumber>
    </recommendedName>
    <alternativeName>
        <fullName evidence="10">IGP synthase cyclase subunit</fullName>
    </alternativeName>
    <alternativeName>
        <fullName evidence="11">IGP synthase subunit HisF</fullName>
    </alternativeName>
    <alternativeName>
        <fullName evidence="12">ImGP synthase subunit HisF</fullName>
    </alternativeName>
</protein>
<dbReference type="EMBL" id="CP035733">
    <property type="protein sequence ID" value="QGY81312.1"/>
    <property type="molecule type" value="Genomic_DNA"/>
</dbReference>
<sequence>MLRSRLIPVLLLRDGGLVKTTKFANDRYVGDPINAVRIFNEKEVDELMVIDLDATVNSSAPDYEMIDNLARECRMPLSYGGGVSNADQAQRIMELGVEKVALSSHAVARPETVAEIAAQVGSQSVSVVLDVKKRSFGGYRVWTHNGTRDSKKDPVSLASAMENAGAGEIIVNSIDRDGTITGYDLDLCKRLRDSISVPLTILGGAGTLNHFHEAADLLGTIGLAAGSFFVFKGQYRAVLISYPNNEERKFLQS</sequence>
<evidence type="ECO:0000256" key="7">
    <source>
        <dbReference type="ARBA" id="ARBA00023102"/>
    </source>
</evidence>
<dbReference type="EC" id="4.3.2.10" evidence="4"/>
<evidence type="ECO:0000256" key="2">
    <source>
        <dbReference type="ARBA" id="ARBA00009667"/>
    </source>
</evidence>
<evidence type="ECO:0000256" key="10">
    <source>
        <dbReference type="ARBA" id="ARBA00030264"/>
    </source>
</evidence>
<dbReference type="NCBIfam" id="NF038364">
    <property type="entry name" value="AglZ_HisF2_fam"/>
    <property type="match status" value="1"/>
</dbReference>
<dbReference type="Pfam" id="PF00977">
    <property type="entry name" value="His_biosynth"/>
    <property type="match status" value="1"/>
</dbReference>
<dbReference type="PANTHER" id="PTHR21235:SF2">
    <property type="entry name" value="IMIDAZOLE GLYCEROL PHOSPHATE SYNTHASE HISHF"/>
    <property type="match status" value="1"/>
</dbReference>
<evidence type="ECO:0000256" key="14">
    <source>
        <dbReference type="RuleBase" id="RU003657"/>
    </source>
</evidence>
<dbReference type="UniPathway" id="UPA00031">
    <property type="reaction ID" value="UER00010"/>
</dbReference>
<comment type="subunit">
    <text evidence="3">Heterodimer of HisH and HisF.</text>
</comment>
<dbReference type="InterPro" id="IPR004651">
    <property type="entry name" value="HisF"/>
</dbReference>
<comment type="catalytic activity">
    <reaction evidence="13">
        <text>5-[(5-phospho-1-deoxy-D-ribulos-1-ylimino)methylamino]-1-(5-phospho-beta-D-ribosyl)imidazole-4-carboxamide + L-glutamine = D-erythro-1-(imidazol-4-yl)glycerol 3-phosphate + 5-amino-1-(5-phospho-beta-D-ribosyl)imidazole-4-carboxamide + L-glutamate + H(+)</text>
        <dbReference type="Rhea" id="RHEA:24793"/>
        <dbReference type="ChEBI" id="CHEBI:15378"/>
        <dbReference type="ChEBI" id="CHEBI:29985"/>
        <dbReference type="ChEBI" id="CHEBI:58278"/>
        <dbReference type="ChEBI" id="CHEBI:58359"/>
        <dbReference type="ChEBI" id="CHEBI:58475"/>
        <dbReference type="ChEBI" id="CHEBI:58525"/>
        <dbReference type="EC" id="4.3.2.10"/>
    </reaction>
</comment>
<proteinExistence type="inferred from homology"/>
<dbReference type="PANTHER" id="PTHR21235">
    <property type="entry name" value="IMIDAZOLE GLYCEROL PHOSPHATE SYNTHASE SUBUNIT HISF/H IGP SYNTHASE SUBUNIT HISF/H"/>
    <property type="match status" value="1"/>
</dbReference>
<name>A0A6I6LG43_9SPHN</name>
<evidence type="ECO:0000256" key="4">
    <source>
        <dbReference type="ARBA" id="ARBA00012809"/>
    </source>
</evidence>
<dbReference type="KEGG" id="slaa:EUU25_12210"/>
<evidence type="ECO:0000313" key="16">
    <source>
        <dbReference type="Proteomes" id="UP000428803"/>
    </source>
</evidence>
<reference evidence="16" key="1">
    <citation type="submission" date="2019-01" db="EMBL/GenBank/DDBJ databases">
        <title>Sphingorhabdus lacus sp.nov., isolated from an oligotrophic freshwater lake.</title>
        <authorList>
            <person name="Park M."/>
        </authorList>
    </citation>
    <scope>NUCLEOTIDE SEQUENCE [LARGE SCALE GENOMIC DNA]</scope>
    <source>
        <strain evidence="16">IMCC1753</strain>
    </source>
</reference>
<dbReference type="OrthoDB" id="9781903at2"/>
<evidence type="ECO:0000256" key="5">
    <source>
        <dbReference type="ARBA" id="ARBA00016318"/>
    </source>
</evidence>
<accession>A0A6I6LG43</accession>
<dbReference type="Gene3D" id="3.20.20.70">
    <property type="entry name" value="Aldolase class I"/>
    <property type="match status" value="1"/>
</dbReference>
<dbReference type="Proteomes" id="UP000428803">
    <property type="component" value="Chromosome"/>
</dbReference>
<organism evidence="15 16">
    <name type="scientific">Sphingorhabdus lacus</name>
    <dbReference type="NCBI Taxonomy" id="392610"/>
    <lineage>
        <taxon>Bacteria</taxon>
        <taxon>Pseudomonadati</taxon>
        <taxon>Pseudomonadota</taxon>
        <taxon>Alphaproteobacteria</taxon>
        <taxon>Sphingomonadales</taxon>
        <taxon>Sphingomonadaceae</taxon>
        <taxon>Sphingorhabdus</taxon>
    </lineage>
</organism>
<dbReference type="GO" id="GO:0000107">
    <property type="term" value="F:imidazoleglycerol-phosphate synthase activity"/>
    <property type="evidence" value="ECO:0007669"/>
    <property type="project" value="InterPro"/>
</dbReference>
<dbReference type="InterPro" id="IPR006062">
    <property type="entry name" value="His_biosynth"/>
</dbReference>
<keyword evidence="7 14" id="KW-0368">Histidine biosynthesis</keyword>
<evidence type="ECO:0000256" key="9">
    <source>
        <dbReference type="ARBA" id="ARBA00025475"/>
    </source>
</evidence>
<comment type="function">
    <text evidence="9">IGPS catalyzes the conversion of PRFAR and glutamine to IGP, AICAR and glutamate. The HisF subunit catalyzes the cyclization activity that produces IGP and AICAR from PRFAR using the ammonia provided by the HisH subunit.</text>
</comment>
<comment type="similarity">
    <text evidence="2 14">Belongs to the HisA/HisF family.</text>
</comment>
<evidence type="ECO:0000256" key="6">
    <source>
        <dbReference type="ARBA" id="ARBA00022605"/>
    </source>
</evidence>
<dbReference type="InterPro" id="IPR013785">
    <property type="entry name" value="Aldolase_TIM"/>
</dbReference>
<evidence type="ECO:0000256" key="1">
    <source>
        <dbReference type="ARBA" id="ARBA00005091"/>
    </source>
</evidence>
<evidence type="ECO:0000256" key="11">
    <source>
        <dbReference type="ARBA" id="ARBA00031409"/>
    </source>
</evidence>
<evidence type="ECO:0000313" key="15">
    <source>
        <dbReference type="EMBL" id="QGY81312.1"/>
    </source>
</evidence>
<dbReference type="RefSeq" id="WP_158901366.1">
    <property type="nucleotide sequence ID" value="NZ_CP035733.1"/>
</dbReference>
<evidence type="ECO:0000256" key="8">
    <source>
        <dbReference type="ARBA" id="ARBA00023239"/>
    </source>
</evidence>
<dbReference type="AlphaFoldDB" id="A0A6I6LG43"/>
<evidence type="ECO:0000256" key="13">
    <source>
        <dbReference type="ARBA" id="ARBA00047838"/>
    </source>
</evidence>
<dbReference type="GO" id="GO:0000105">
    <property type="term" value="P:L-histidine biosynthetic process"/>
    <property type="evidence" value="ECO:0007669"/>
    <property type="project" value="UniProtKB-UniPathway"/>
</dbReference>
<dbReference type="SUPFAM" id="SSF51366">
    <property type="entry name" value="Ribulose-phoshate binding barrel"/>
    <property type="match status" value="1"/>
</dbReference>
<evidence type="ECO:0000256" key="3">
    <source>
        <dbReference type="ARBA" id="ARBA00011152"/>
    </source>
</evidence>
<dbReference type="InterPro" id="IPR050064">
    <property type="entry name" value="IGPS_HisA/HisF"/>
</dbReference>